<proteinExistence type="predicted"/>
<protein>
    <recommendedName>
        <fullName evidence="4">Dolichyl-phosphate-mannose--protein mannosyltransferase</fullName>
    </recommendedName>
</protein>
<keyword evidence="1" id="KW-0812">Transmembrane</keyword>
<reference evidence="2" key="1">
    <citation type="journal article" date="2019" name="PLoS Negl. Trop. Dis.">
        <title>Revisiting the worldwide diversity of Leptospira species in the environment.</title>
        <authorList>
            <person name="Vincent A.T."/>
            <person name="Schiettekatte O."/>
            <person name="Bourhy P."/>
            <person name="Veyrier F.J."/>
            <person name="Picardeau M."/>
        </authorList>
    </citation>
    <scope>NUCLEOTIDE SEQUENCE [LARGE SCALE GENOMIC DNA]</scope>
    <source>
        <strain evidence="2">201800301</strain>
    </source>
</reference>
<feature type="transmembrane region" description="Helical" evidence="1">
    <location>
        <begin position="72"/>
        <end position="91"/>
    </location>
</feature>
<keyword evidence="1" id="KW-1133">Transmembrane helix</keyword>
<gene>
    <name evidence="2" type="ORF">EHO65_00560</name>
</gene>
<dbReference type="OrthoDB" id="313835at2"/>
<sequence length="377" mass="43619">MLFAGIGLSLYFKSANLEWEFSERLIGGFFLGATVWFRLEPFIFIPVLGFAILIAEYKRLFNIDFWKGNGTFALGIILPILVFIIFNKYVYDSFLGPRFEVNSSVAWDISIKLKQLFVLAFFGYWKLGFFGYMPILLWVIFDRTFSKTALSLREKIIILLLVIYIPLLSFSVSTEAFVSWGPRYLSLCIFPGLFLLDDWYRIKSEKGFSKINIAVLAIFVSFSVAATLKGLSMIRASYKQIKVMSGEFEKYNTDYIVTGSEIISGHFGRLSLSIPCFYIKTFRDGEIISDRLLKEKTNKKIGFVVSKYKTKDITQEMDGEEDILFKILKYITPHVIQYPDITNKESEQLLDAFSRKSKLLESKETRFYTIYIFATEQ</sequence>
<accession>A0A4R9HCU9</accession>
<evidence type="ECO:0008006" key="4">
    <source>
        <dbReference type="Google" id="ProtNLM"/>
    </source>
</evidence>
<evidence type="ECO:0000313" key="2">
    <source>
        <dbReference type="EMBL" id="TGK44564.1"/>
    </source>
</evidence>
<feature type="transmembrane region" description="Helical" evidence="1">
    <location>
        <begin position="41"/>
        <end position="60"/>
    </location>
</feature>
<evidence type="ECO:0000256" key="1">
    <source>
        <dbReference type="SAM" id="Phobius"/>
    </source>
</evidence>
<keyword evidence="1" id="KW-0472">Membrane</keyword>
<comment type="caution">
    <text evidence="2">The sequence shown here is derived from an EMBL/GenBank/DDBJ whole genome shotgun (WGS) entry which is preliminary data.</text>
</comment>
<feature type="transmembrane region" description="Helical" evidence="1">
    <location>
        <begin position="152"/>
        <end position="172"/>
    </location>
</feature>
<dbReference type="EMBL" id="RQEY01000001">
    <property type="protein sequence ID" value="TGK44564.1"/>
    <property type="molecule type" value="Genomic_DNA"/>
</dbReference>
<dbReference type="AlphaFoldDB" id="A0A4R9HCU9"/>
<feature type="transmembrane region" description="Helical" evidence="1">
    <location>
        <begin position="212"/>
        <end position="234"/>
    </location>
</feature>
<keyword evidence="3" id="KW-1185">Reference proteome</keyword>
<organism evidence="2 3">
    <name type="scientific">Leptospira andrefontaineae</name>
    <dbReference type="NCBI Taxonomy" id="2484976"/>
    <lineage>
        <taxon>Bacteria</taxon>
        <taxon>Pseudomonadati</taxon>
        <taxon>Spirochaetota</taxon>
        <taxon>Spirochaetia</taxon>
        <taxon>Leptospirales</taxon>
        <taxon>Leptospiraceae</taxon>
        <taxon>Leptospira</taxon>
    </lineage>
</organism>
<feature type="transmembrane region" description="Helical" evidence="1">
    <location>
        <begin position="116"/>
        <end position="140"/>
    </location>
</feature>
<name>A0A4R9HCU9_9LEPT</name>
<dbReference type="Proteomes" id="UP000298097">
    <property type="component" value="Unassembled WGS sequence"/>
</dbReference>
<evidence type="ECO:0000313" key="3">
    <source>
        <dbReference type="Proteomes" id="UP000298097"/>
    </source>
</evidence>